<dbReference type="CDD" id="cd00515">
    <property type="entry name" value="HAM1"/>
    <property type="match status" value="1"/>
</dbReference>
<dbReference type="PANTHER" id="PTHR11067">
    <property type="entry name" value="INOSINE TRIPHOSPHATE PYROPHOSPHATASE/HAM1 PROTEIN"/>
    <property type="match status" value="1"/>
</dbReference>
<dbReference type="Pfam" id="PF01725">
    <property type="entry name" value="Ham1p_like"/>
    <property type="match status" value="1"/>
</dbReference>
<dbReference type="GO" id="GO:0017111">
    <property type="term" value="F:ribonucleoside triphosphate phosphatase activity"/>
    <property type="evidence" value="ECO:0007669"/>
    <property type="project" value="InterPro"/>
</dbReference>
<dbReference type="FunFam" id="3.90.950.10:FF:000001">
    <property type="entry name" value="dITP/XTP pyrophosphatase"/>
    <property type="match status" value="1"/>
</dbReference>
<evidence type="ECO:0000256" key="6">
    <source>
        <dbReference type="ARBA" id="ARBA00022842"/>
    </source>
</evidence>
<dbReference type="GO" id="GO:0005829">
    <property type="term" value="C:cytosol"/>
    <property type="evidence" value="ECO:0007669"/>
    <property type="project" value="TreeGrafter"/>
</dbReference>
<dbReference type="GO" id="GO:0009146">
    <property type="term" value="P:purine nucleoside triphosphate catabolic process"/>
    <property type="evidence" value="ECO:0007669"/>
    <property type="project" value="UniProtKB-UniRule"/>
</dbReference>
<dbReference type="GO" id="GO:0035870">
    <property type="term" value="F:dITP diphosphatase activity"/>
    <property type="evidence" value="ECO:0007669"/>
    <property type="project" value="UniProtKB-UniRule"/>
</dbReference>
<evidence type="ECO:0000256" key="5">
    <source>
        <dbReference type="ARBA" id="ARBA00022801"/>
    </source>
</evidence>
<comment type="cofactor">
    <cofactor evidence="10">
        <name>Mg(2+)</name>
        <dbReference type="ChEBI" id="CHEBI:18420"/>
    </cofactor>
    <text evidence="10">Binds 1 Mg(2+) ion per subunit.</text>
</comment>
<dbReference type="NCBIfam" id="TIGR00042">
    <property type="entry name" value="RdgB/HAM1 family non-canonical purine NTP pyrophosphatase"/>
    <property type="match status" value="1"/>
</dbReference>
<keyword evidence="7 10" id="KW-0546">Nucleotide metabolism</keyword>
<evidence type="ECO:0000256" key="3">
    <source>
        <dbReference type="ARBA" id="ARBA00022723"/>
    </source>
</evidence>
<evidence type="ECO:0000256" key="9">
    <source>
        <dbReference type="ARBA" id="ARBA00052017"/>
    </source>
</evidence>
<dbReference type="Gene3D" id="3.90.950.10">
    <property type="match status" value="1"/>
</dbReference>
<accession>A0A326U996</accession>
<dbReference type="GO" id="GO:0009117">
    <property type="term" value="P:nucleotide metabolic process"/>
    <property type="evidence" value="ECO:0007669"/>
    <property type="project" value="UniProtKB-KW"/>
</dbReference>
<dbReference type="OrthoDB" id="9807456at2"/>
<proteinExistence type="inferred from homology"/>
<protein>
    <recommendedName>
        <fullName evidence="10">dITP/XTP pyrophosphatase</fullName>
        <ecNumber evidence="10">3.6.1.66</ecNumber>
    </recommendedName>
    <alternativeName>
        <fullName evidence="10">Non-canonical purine NTP pyrophosphatase</fullName>
    </alternativeName>
    <alternativeName>
        <fullName evidence="10">Non-standard purine NTP pyrophosphatase</fullName>
    </alternativeName>
    <alternativeName>
        <fullName evidence="10">Nucleoside-triphosphate diphosphatase</fullName>
    </alternativeName>
    <alternativeName>
        <fullName evidence="10">Nucleoside-triphosphate pyrophosphatase</fullName>
        <shortName evidence="10">NTPase</shortName>
    </alternativeName>
</protein>
<reference evidence="12 13" key="1">
    <citation type="submission" date="2018-06" db="EMBL/GenBank/DDBJ databases">
        <title>Genomic Encyclopedia of Archaeal and Bacterial Type Strains, Phase II (KMG-II): from individual species to whole genera.</title>
        <authorList>
            <person name="Goeker M."/>
        </authorList>
    </citation>
    <scope>NUCLEOTIDE SEQUENCE [LARGE SCALE GENOMIC DNA]</scope>
    <source>
        <strain evidence="12 13">ATCC BAA-1881</strain>
    </source>
</reference>
<feature type="binding site" evidence="10">
    <location>
        <position position="176"/>
    </location>
    <ligand>
        <name>substrate</name>
    </ligand>
</feature>
<dbReference type="HAMAP" id="MF_01405">
    <property type="entry name" value="Non_canon_purine_NTPase"/>
    <property type="match status" value="1"/>
</dbReference>
<comment type="caution">
    <text evidence="12">The sequence shown here is derived from an EMBL/GenBank/DDBJ whole genome shotgun (WGS) entry which is preliminary data.</text>
</comment>
<evidence type="ECO:0000256" key="10">
    <source>
        <dbReference type="HAMAP-Rule" id="MF_01405"/>
    </source>
</evidence>
<feature type="binding site" evidence="10">
    <location>
        <position position="41"/>
    </location>
    <ligand>
        <name>Mg(2+)</name>
        <dbReference type="ChEBI" id="CHEBI:18420"/>
    </ligand>
</feature>
<comment type="function">
    <text evidence="10">Pyrophosphatase that catalyzes the hydrolysis of nucleoside triphosphates to their monophosphate derivatives, with a high preference for the non-canonical purine nucleotides XTP (xanthosine triphosphate), dITP (deoxyinosine triphosphate) and ITP. Seems to function as a house-cleaning enzyme that removes non-canonical purine nucleotides from the nucleotide pool, thus preventing their incorporation into DNA/RNA and avoiding chromosomal lesions.</text>
</comment>
<feature type="active site" description="Proton acceptor" evidence="10">
    <location>
        <position position="70"/>
    </location>
</feature>
<gene>
    <name evidence="12" type="ORF">EI42_02575</name>
</gene>
<comment type="catalytic activity">
    <reaction evidence="9 10">
        <text>XTP + H2O = XMP + diphosphate + H(+)</text>
        <dbReference type="Rhea" id="RHEA:28610"/>
        <dbReference type="ChEBI" id="CHEBI:15377"/>
        <dbReference type="ChEBI" id="CHEBI:15378"/>
        <dbReference type="ChEBI" id="CHEBI:33019"/>
        <dbReference type="ChEBI" id="CHEBI:57464"/>
        <dbReference type="ChEBI" id="CHEBI:61314"/>
        <dbReference type="EC" id="3.6.1.66"/>
    </reaction>
</comment>
<evidence type="ECO:0000256" key="2">
    <source>
        <dbReference type="ARBA" id="ARBA00011738"/>
    </source>
</evidence>
<keyword evidence="5 10" id="KW-0378">Hydrolase</keyword>
<dbReference type="InterPro" id="IPR002637">
    <property type="entry name" value="RdgB/HAM1"/>
</dbReference>
<keyword evidence="13" id="KW-1185">Reference proteome</keyword>
<dbReference type="GO" id="GO:0036222">
    <property type="term" value="F:XTP diphosphatase activity"/>
    <property type="evidence" value="ECO:0007669"/>
    <property type="project" value="UniProtKB-UniRule"/>
</dbReference>
<dbReference type="SUPFAM" id="SSF52972">
    <property type="entry name" value="ITPase-like"/>
    <property type="match status" value="1"/>
</dbReference>
<dbReference type="PANTHER" id="PTHR11067:SF9">
    <property type="entry name" value="INOSINE TRIPHOSPHATE PYROPHOSPHATASE"/>
    <property type="match status" value="1"/>
</dbReference>
<evidence type="ECO:0000256" key="4">
    <source>
        <dbReference type="ARBA" id="ARBA00022741"/>
    </source>
</evidence>
<comment type="catalytic activity">
    <reaction evidence="8 10">
        <text>dITP + H2O = dIMP + diphosphate + H(+)</text>
        <dbReference type="Rhea" id="RHEA:28342"/>
        <dbReference type="ChEBI" id="CHEBI:15377"/>
        <dbReference type="ChEBI" id="CHEBI:15378"/>
        <dbReference type="ChEBI" id="CHEBI:33019"/>
        <dbReference type="ChEBI" id="CHEBI:61194"/>
        <dbReference type="ChEBI" id="CHEBI:61382"/>
        <dbReference type="EC" id="3.6.1.66"/>
    </reaction>
</comment>
<evidence type="ECO:0000313" key="12">
    <source>
        <dbReference type="EMBL" id="PZW30602.1"/>
    </source>
</evidence>
<name>A0A326U996_THEHA</name>
<dbReference type="RefSeq" id="WP_111322456.1">
    <property type="nucleotide sequence ID" value="NZ_BIFX01000001.1"/>
</dbReference>
<evidence type="ECO:0000313" key="13">
    <source>
        <dbReference type="Proteomes" id="UP000248806"/>
    </source>
</evidence>
<dbReference type="NCBIfam" id="NF011397">
    <property type="entry name" value="PRK14822.1"/>
    <property type="match status" value="1"/>
</dbReference>
<dbReference type="AlphaFoldDB" id="A0A326U996"/>
<dbReference type="Proteomes" id="UP000248806">
    <property type="component" value="Unassembled WGS sequence"/>
</dbReference>
<feature type="binding site" evidence="10">
    <location>
        <position position="70"/>
    </location>
    <ligand>
        <name>Mg(2+)</name>
        <dbReference type="ChEBI" id="CHEBI:18420"/>
    </ligand>
</feature>
<evidence type="ECO:0000256" key="11">
    <source>
        <dbReference type="RuleBase" id="RU003781"/>
    </source>
</evidence>
<dbReference type="GO" id="GO:0036220">
    <property type="term" value="F:ITP diphosphatase activity"/>
    <property type="evidence" value="ECO:0007669"/>
    <property type="project" value="UniProtKB-UniRule"/>
</dbReference>
<feature type="binding site" evidence="10">
    <location>
        <begin position="181"/>
        <end position="182"/>
    </location>
    <ligand>
        <name>substrate</name>
    </ligand>
</feature>
<comment type="similarity">
    <text evidence="1 10 11">Belongs to the HAM1 NTPase family.</text>
</comment>
<feature type="binding site" evidence="10">
    <location>
        <begin position="8"/>
        <end position="13"/>
    </location>
    <ligand>
        <name>substrate</name>
    </ligand>
</feature>
<keyword evidence="3 10" id="KW-0479">Metal-binding</keyword>
<dbReference type="GO" id="GO:0000166">
    <property type="term" value="F:nucleotide binding"/>
    <property type="evidence" value="ECO:0007669"/>
    <property type="project" value="UniProtKB-KW"/>
</dbReference>
<feature type="binding site" evidence="10">
    <location>
        <begin position="153"/>
        <end position="156"/>
    </location>
    <ligand>
        <name>substrate</name>
    </ligand>
</feature>
<dbReference type="InterPro" id="IPR020922">
    <property type="entry name" value="dITP/XTP_pyrophosphatase"/>
</dbReference>
<keyword evidence="4 10" id="KW-0547">Nucleotide-binding</keyword>
<keyword evidence="6 10" id="KW-0460">Magnesium</keyword>
<feature type="binding site" evidence="10">
    <location>
        <position position="71"/>
    </location>
    <ligand>
        <name>substrate</name>
    </ligand>
</feature>
<dbReference type="EMBL" id="QKUF01000007">
    <property type="protein sequence ID" value="PZW30602.1"/>
    <property type="molecule type" value="Genomic_DNA"/>
</dbReference>
<evidence type="ECO:0000256" key="1">
    <source>
        <dbReference type="ARBA" id="ARBA00008023"/>
    </source>
</evidence>
<dbReference type="GO" id="GO:0046872">
    <property type="term" value="F:metal ion binding"/>
    <property type="evidence" value="ECO:0007669"/>
    <property type="project" value="UniProtKB-KW"/>
</dbReference>
<dbReference type="InterPro" id="IPR029001">
    <property type="entry name" value="ITPase-like_fam"/>
</dbReference>
<organism evidence="12 13">
    <name type="scientific">Thermosporothrix hazakensis</name>
    <dbReference type="NCBI Taxonomy" id="644383"/>
    <lineage>
        <taxon>Bacteria</taxon>
        <taxon>Bacillati</taxon>
        <taxon>Chloroflexota</taxon>
        <taxon>Ktedonobacteria</taxon>
        <taxon>Ktedonobacterales</taxon>
        <taxon>Thermosporotrichaceae</taxon>
        <taxon>Thermosporothrix</taxon>
    </lineage>
</organism>
<comment type="subunit">
    <text evidence="2 10">Homodimer.</text>
</comment>
<comment type="catalytic activity">
    <reaction evidence="10">
        <text>ITP + H2O = IMP + diphosphate + H(+)</text>
        <dbReference type="Rhea" id="RHEA:29399"/>
        <dbReference type="ChEBI" id="CHEBI:15377"/>
        <dbReference type="ChEBI" id="CHEBI:15378"/>
        <dbReference type="ChEBI" id="CHEBI:33019"/>
        <dbReference type="ChEBI" id="CHEBI:58053"/>
        <dbReference type="ChEBI" id="CHEBI:61402"/>
        <dbReference type="EC" id="3.6.1.66"/>
    </reaction>
</comment>
<evidence type="ECO:0000256" key="7">
    <source>
        <dbReference type="ARBA" id="ARBA00023080"/>
    </source>
</evidence>
<sequence length="207" mass="22916">MRPLLIATTNLHKLEEFRSLFADLPYQLLSLHDVRLDLEVEETGTTFRENAELKALTYARASGLLSLADDSGLEIDAMGGAPGVYSARFAGANTSYEERFRIIFDKLQGVPTEQRTARFRCVIAIAEPSGYLQCVEGALEGRITEEPHGAHGFGYDPIFFVPAYGKTAAELTPEEKNRISHRGQAARRAQAVLEHWPALPSSHSRDV</sequence>
<dbReference type="EC" id="3.6.1.66" evidence="10"/>
<evidence type="ECO:0000256" key="8">
    <source>
        <dbReference type="ARBA" id="ARBA00051875"/>
    </source>
</evidence>